<dbReference type="KEGG" id="gmx:102666996"/>
<dbReference type="HOGENOM" id="CLU_1463734_0_0_1"/>
<dbReference type="PANTHER" id="PTHR23024">
    <property type="entry name" value="ARYLACETAMIDE DEACETYLASE"/>
    <property type="match status" value="1"/>
</dbReference>
<dbReference type="PaxDb" id="3847-GLYMA09G28610.2"/>
<dbReference type="Gramene" id="KRH38785">
    <property type="protein sequence ID" value="KRH38785"/>
    <property type="gene ID" value="GLYMA_09G157800"/>
</dbReference>
<reference evidence="4" key="2">
    <citation type="submission" date="2018-02" db="UniProtKB">
        <authorList>
            <consortium name="EnsemblPlants"/>
        </authorList>
    </citation>
    <scope>IDENTIFICATION</scope>
    <source>
        <strain evidence="4">Williams 82</strain>
    </source>
</reference>
<proteinExistence type="inferred from homology"/>
<evidence type="ECO:0000313" key="5">
    <source>
        <dbReference type="Proteomes" id="UP000008827"/>
    </source>
</evidence>
<accession>K7LE65</accession>
<feature type="domain" description="Alpha/beta hydrolase fold-3" evidence="2">
    <location>
        <begin position="65"/>
        <end position="150"/>
    </location>
</feature>
<dbReference type="eggNOG" id="KOG1515">
    <property type="taxonomic scope" value="Eukaryota"/>
</dbReference>
<dbReference type="SMR" id="K7LE65"/>
<dbReference type="GO" id="GO:0052689">
    <property type="term" value="F:carboxylic ester hydrolase activity"/>
    <property type="evidence" value="ECO:0000318"/>
    <property type="project" value="GO_Central"/>
</dbReference>
<reference evidence="3 4" key="1">
    <citation type="journal article" date="2010" name="Nature">
        <title>Genome sequence of the palaeopolyploid soybean.</title>
        <authorList>
            <person name="Schmutz J."/>
            <person name="Cannon S.B."/>
            <person name="Schlueter J."/>
            <person name="Ma J."/>
            <person name="Mitros T."/>
            <person name="Nelson W."/>
            <person name="Hyten D.L."/>
            <person name="Song Q."/>
            <person name="Thelen J.J."/>
            <person name="Cheng J."/>
            <person name="Xu D."/>
            <person name="Hellsten U."/>
            <person name="May G.D."/>
            <person name="Yu Y."/>
            <person name="Sakurai T."/>
            <person name="Umezawa T."/>
            <person name="Bhattacharyya M.K."/>
            <person name="Sandhu D."/>
            <person name="Valliyodan B."/>
            <person name="Lindquist E."/>
            <person name="Peto M."/>
            <person name="Grant D."/>
            <person name="Shu S."/>
            <person name="Goodstein D."/>
            <person name="Barry K."/>
            <person name="Futrell-Griggs M."/>
            <person name="Abernathy B."/>
            <person name="Du J."/>
            <person name="Tian Z."/>
            <person name="Zhu L."/>
            <person name="Gill N."/>
            <person name="Joshi T."/>
            <person name="Libault M."/>
            <person name="Sethuraman A."/>
            <person name="Zhang X.-C."/>
            <person name="Shinozaki K."/>
            <person name="Nguyen H.T."/>
            <person name="Wing R.A."/>
            <person name="Cregan P."/>
            <person name="Specht J."/>
            <person name="Grimwood J."/>
            <person name="Rokhsar D."/>
            <person name="Stacey G."/>
            <person name="Shoemaker R.C."/>
            <person name="Jackson S.A."/>
        </authorList>
    </citation>
    <scope>NUCLEOTIDE SEQUENCE [LARGE SCALE GENOMIC DNA]</scope>
    <source>
        <strain evidence="4">cv. Williams 82</strain>
        <tissue evidence="3">Callus</tissue>
    </source>
</reference>
<dbReference type="AlphaFoldDB" id="K7LE65"/>
<dbReference type="EMBL" id="CM000842">
    <property type="protein sequence ID" value="KRH38785.1"/>
    <property type="molecule type" value="Genomic_DNA"/>
</dbReference>
<keyword evidence="5" id="KW-1185">Reference proteome</keyword>
<gene>
    <name evidence="4" type="primary">LOC102666996</name>
    <name evidence="3" type="ORF">GLYMA_09G157800</name>
</gene>
<sequence>MAAEPTKAKLTLPWKVHLLTSLLSTLGGASRRSNATINYRLFNLADRQSLPNPILIDGVSSSAIFATSLNVVVVSVYYRLAPEHRYPSQYHDDLDVLKFLDQNDNVLSDVADVSKCFLAGDSMGANLTHHVAVRISKEKLQMVNVIGLVSGKELQLIDYPNTFHGFYLFPELPKEFMTKQMAIVN</sequence>
<dbReference type="Gene3D" id="3.40.50.1820">
    <property type="entry name" value="alpha/beta hydrolase"/>
    <property type="match status" value="1"/>
</dbReference>
<dbReference type="GeneID" id="102666996"/>
<dbReference type="RefSeq" id="XP_006588262.1">
    <property type="nucleotide sequence ID" value="XM_006588199.1"/>
</dbReference>
<dbReference type="GO" id="GO:0009860">
    <property type="term" value="P:pollen tube growth"/>
    <property type="evidence" value="ECO:0000318"/>
    <property type="project" value="GO_Central"/>
</dbReference>
<dbReference type="InterPro" id="IPR029058">
    <property type="entry name" value="AB_hydrolase_fold"/>
</dbReference>
<dbReference type="InterPro" id="IPR013094">
    <property type="entry name" value="AB_hydrolase_3"/>
</dbReference>
<dbReference type="PANTHER" id="PTHR23024:SF653">
    <property type="entry name" value="CARBOXYLESTERASE"/>
    <property type="match status" value="1"/>
</dbReference>
<protein>
    <recommendedName>
        <fullName evidence="2">Alpha/beta hydrolase fold-3 domain-containing protein</fullName>
    </recommendedName>
</protein>
<reference evidence="3" key="3">
    <citation type="submission" date="2018-07" db="EMBL/GenBank/DDBJ databases">
        <title>WGS assembly of Glycine max.</title>
        <authorList>
            <person name="Schmutz J."/>
            <person name="Cannon S."/>
            <person name="Schlueter J."/>
            <person name="Ma J."/>
            <person name="Mitros T."/>
            <person name="Nelson W."/>
            <person name="Hyten D."/>
            <person name="Song Q."/>
            <person name="Thelen J."/>
            <person name="Cheng J."/>
            <person name="Xu D."/>
            <person name="Hellsten U."/>
            <person name="May G."/>
            <person name="Yu Y."/>
            <person name="Sakurai T."/>
            <person name="Umezawa T."/>
            <person name="Bhattacharyya M."/>
            <person name="Sandhu D."/>
            <person name="Valliyodan B."/>
            <person name="Lindquist E."/>
            <person name="Peto M."/>
            <person name="Grant D."/>
            <person name="Shu S."/>
            <person name="Goodstein D."/>
            <person name="Barry K."/>
            <person name="Futrell-Griggs M."/>
            <person name="Abernathy B."/>
            <person name="Du J."/>
            <person name="Tian Z."/>
            <person name="Zhu L."/>
            <person name="Gill N."/>
            <person name="Joshi T."/>
            <person name="Libault M."/>
            <person name="Sethuraman A."/>
            <person name="Zhang X."/>
            <person name="Shinozaki K."/>
            <person name="Nguyen H."/>
            <person name="Wing R."/>
            <person name="Cregan P."/>
            <person name="Specht J."/>
            <person name="Grimwood J."/>
            <person name="Rokhsar D."/>
            <person name="Stacey G."/>
            <person name="Shoemaker R."/>
            <person name="Jackson S."/>
        </authorList>
    </citation>
    <scope>NUCLEOTIDE SEQUENCE</scope>
    <source>
        <tissue evidence="3">Callus</tissue>
    </source>
</reference>
<evidence type="ECO:0000259" key="2">
    <source>
        <dbReference type="Pfam" id="PF07859"/>
    </source>
</evidence>
<evidence type="ECO:0000313" key="3">
    <source>
        <dbReference type="EMBL" id="KRH38785.1"/>
    </source>
</evidence>
<name>K7LE65_SOYBN</name>
<evidence type="ECO:0000313" key="4">
    <source>
        <dbReference type="EnsemblPlants" id="KRH38785"/>
    </source>
</evidence>
<dbReference type="InterPro" id="IPR050466">
    <property type="entry name" value="Carboxylest/Gibb_receptor"/>
</dbReference>
<evidence type="ECO:0000256" key="1">
    <source>
        <dbReference type="ARBA" id="ARBA00010515"/>
    </source>
</evidence>
<organism evidence="3">
    <name type="scientific">Glycine max</name>
    <name type="common">Soybean</name>
    <name type="synonym">Glycine hispida</name>
    <dbReference type="NCBI Taxonomy" id="3847"/>
    <lineage>
        <taxon>Eukaryota</taxon>
        <taxon>Viridiplantae</taxon>
        <taxon>Streptophyta</taxon>
        <taxon>Embryophyta</taxon>
        <taxon>Tracheophyta</taxon>
        <taxon>Spermatophyta</taxon>
        <taxon>Magnoliopsida</taxon>
        <taxon>eudicotyledons</taxon>
        <taxon>Gunneridae</taxon>
        <taxon>Pentapetalae</taxon>
        <taxon>rosids</taxon>
        <taxon>fabids</taxon>
        <taxon>Fabales</taxon>
        <taxon>Fabaceae</taxon>
        <taxon>Papilionoideae</taxon>
        <taxon>50 kb inversion clade</taxon>
        <taxon>NPAAA clade</taxon>
        <taxon>indigoferoid/millettioid clade</taxon>
        <taxon>Phaseoleae</taxon>
        <taxon>Glycine</taxon>
        <taxon>Glycine subgen. Soja</taxon>
    </lineage>
</organism>
<comment type="similarity">
    <text evidence="1">Belongs to the 'GDXG' lipolytic enzyme family.</text>
</comment>
<dbReference type="EnsemblPlants" id="KRH38785">
    <property type="protein sequence ID" value="KRH38785"/>
    <property type="gene ID" value="GLYMA_09G157800"/>
</dbReference>
<dbReference type="Pfam" id="PF07859">
    <property type="entry name" value="Abhydrolase_3"/>
    <property type="match status" value="1"/>
</dbReference>
<dbReference type="OrthoDB" id="408631at2759"/>
<dbReference type="SUPFAM" id="SSF53474">
    <property type="entry name" value="alpha/beta-Hydrolases"/>
    <property type="match status" value="1"/>
</dbReference>
<dbReference type="Proteomes" id="UP000008827">
    <property type="component" value="Chromosome 9"/>
</dbReference>